<keyword evidence="2" id="KW-1185">Reference proteome</keyword>
<dbReference type="Proteomes" id="UP001364224">
    <property type="component" value="Unassembled WGS sequence"/>
</dbReference>
<accession>A0ABU8B1V3</accession>
<gene>
    <name evidence="1" type="ORF">V1286_000042</name>
</gene>
<organism evidence="1 2">
    <name type="scientific">Bradyrhizobium algeriense</name>
    <dbReference type="NCBI Taxonomy" id="634784"/>
    <lineage>
        <taxon>Bacteria</taxon>
        <taxon>Pseudomonadati</taxon>
        <taxon>Pseudomonadota</taxon>
        <taxon>Alphaproteobacteria</taxon>
        <taxon>Hyphomicrobiales</taxon>
        <taxon>Nitrobacteraceae</taxon>
        <taxon>Bradyrhizobium</taxon>
    </lineage>
</organism>
<comment type="caution">
    <text evidence="1">The sequence shown here is derived from an EMBL/GenBank/DDBJ whole genome shotgun (WGS) entry which is preliminary data.</text>
</comment>
<reference evidence="1 2" key="1">
    <citation type="submission" date="2024-02" db="EMBL/GenBank/DDBJ databases">
        <title>Adaptive strategies in a cosmopolitan and abundant soil bacterium.</title>
        <authorList>
            <person name="Carini P."/>
        </authorList>
    </citation>
    <scope>NUCLEOTIDE SEQUENCE [LARGE SCALE GENOMIC DNA]</scope>
    <source>
        <strain evidence="1 2">AZCC 1608</strain>
    </source>
</reference>
<proteinExistence type="predicted"/>
<dbReference type="EMBL" id="JAZHRV010000001">
    <property type="protein sequence ID" value="MEH2552513.1"/>
    <property type="molecule type" value="Genomic_DNA"/>
</dbReference>
<evidence type="ECO:0000313" key="1">
    <source>
        <dbReference type="EMBL" id="MEH2552513.1"/>
    </source>
</evidence>
<sequence length="128" mass="13466">MAGRGRRSGLNAGMQGIAADHENPCQACGACCSYSQNWPRFTTEDDAALDLIPEGLVNERLSGMRCDGDRCSALSGKVGEATACLVYAVRPEVCRTCMPGDVECAMARKRHGLPVLPVVPADAGTHTA</sequence>
<name>A0ABU8B1V3_9BRAD</name>
<dbReference type="Pfam" id="PF03692">
    <property type="entry name" value="CxxCxxCC"/>
    <property type="match status" value="1"/>
</dbReference>
<protein>
    <submittedName>
        <fullName evidence="1">Fe-S-cluster containining protein</fullName>
    </submittedName>
</protein>
<evidence type="ECO:0000313" key="2">
    <source>
        <dbReference type="Proteomes" id="UP001364224"/>
    </source>
</evidence>
<dbReference type="InterPro" id="IPR005358">
    <property type="entry name" value="Puta_zinc/iron-chelating_dom"/>
</dbReference>